<dbReference type="InterPro" id="IPR032819">
    <property type="entry name" value="TruB_C"/>
</dbReference>
<reference evidence="8" key="2">
    <citation type="journal article" date="2023" name="PLoS ONE">
        <title>Philodulcilactobacillus myokoensis gen. nov., sp. nov., a fructophilic, acidophilic, and agar-phobic lactic acid bacterium isolated from fermented vegetable extracts.</title>
        <authorList>
            <person name="Kouya T."/>
            <person name="Ishiyama Y."/>
            <person name="Ohashi S."/>
            <person name="Kumakubo R."/>
            <person name="Yamazaki T."/>
            <person name="Otaki T."/>
        </authorList>
    </citation>
    <scope>NUCLEOTIDE SEQUENCE</scope>
    <source>
        <strain evidence="8">WR16-4</strain>
    </source>
</reference>
<dbReference type="GO" id="GO:0160148">
    <property type="term" value="F:tRNA pseudouridine(55) synthase activity"/>
    <property type="evidence" value="ECO:0007669"/>
    <property type="project" value="UniProtKB-EC"/>
</dbReference>
<sequence length="303" mass="34855">MNGILPLYKPRGMTSFDCVRKLRKILNTKKIGHSGTLDPNVDGVLPICIGNATKVVDFLMGHSKIYQGSITLGLMTTTEDLDGEVIKRKAMMVPLSNQQINSGLHKMVSDDLIQIPPMYSAVKVNGRKLYEYARAHQNVKRPKRHIQVKSFEQIKPFQYNALKHQQTIYFRVKCSKGTYVRTLAVDFGKQFHIPAVMSDLKRLSSGGFDLSQTYSFEEIQSAVLNHRIEKLLKPIDTILQQYVHDSIDDYQWKRVINGAFLYPDELKAQGSKIVITYRGIVRAIYYYDDKIKKYKPYKMINIR</sequence>
<dbReference type="CDD" id="cd02573">
    <property type="entry name" value="PseudoU_synth_EcTruB"/>
    <property type="match status" value="1"/>
</dbReference>
<dbReference type="EMBL" id="BRPL01000002">
    <property type="protein sequence ID" value="GLB46940.1"/>
    <property type="molecule type" value="Genomic_DNA"/>
</dbReference>
<dbReference type="Pfam" id="PF16198">
    <property type="entry name" value="TruB_C_2"/>
    <property type="match status" value="1"/>
</dbReference>
<dbReference type="GO" id="GO:1990481">
    <property type="term" value="P:mRNA pseudouridine synthesis"/>
    <property type="evidence" value="ECO:0007669"/>
    <property type="project" value="TreeGrafter"/>
</dbReference>
<proteinExistence type="inferred from homology"/>
<dbReference type="InterPro" id="IPR014780">
    <property type="entry name" value="tRNA_psdUridine_synth_TruB"/>
</dbReference>
<evidence type="ECO:0000256" key="2">
    <source>
        <dbReference type="ARBA" id="ARBA00005642"/>
    </source>
</evidence>
<dbReference type="PANTHER" id="PTHR13767">
    <property type="entry name" value="TRNA-PSEUDOURIDINE SYNTHASE"/>
    <property type="match status" value="1"/>
</dbReference>
<dbReference type="Proteomes" id="UP001144204">
    <property type="component" value="Unassembled WGS sequence"/>
</dbReference>
<comment type="function">
    <text evidence="5">Responsible for synthesis of pseudouridine from uracil-55 in the psi GC loop of transfer RNAs.</text>
</comment>
<dbReference type="PANTHER" id="PTHR13767:SF2">
    <property type="entry name" value="PSEUDOURIDYLATE SYNTHASE TRUB1"/>
    <property type="match status" value="1"/>
</dbReference>
<dbReference type="HAMAP" id="MF_01080">
    <property type="entry name" value="TruB_bact"/>
    <property type="match status" value="1"/>
</dbReference>
<dbReference type="InterPro" id="IPR020103">
    <property type="entry name" value="PsdUridine_synth_cat_dom_sf"/>
</dbReference>
<evidence type="ECO:0000256" key="3">
    <source>
        <dbReference type="ARBA" id="ARBA00022694"/>
    </source>
</evidence>
<keyword evidence="4 5" id="KW-0413">Isomerase</keyword>
<dbReference type="NCBIfam" id="TIGR00431">
    <property type="entry name" value="TruB"/>
    <property type="match status" value="1"/>
</dbReference>
<accession>A0A9W6ESM6</accession>
<protein>
    <recommendedName>
        <fullName evidence="5">tRNA pseudouridine synthase B</fullName>
        <ecNumber evidence="5">5.4.99.25</ecNumber>
    </recommendedName>
    <alternativeName>
        <fullName evidence="5">tRNA pseudouridine(55) synthase</fullName>
        <shortName evidence="5">Psi55 synthase</shortName>
    </alternativeName>
    <alternativeName>
        <fullName evidence="5">tRNA pseudouridylate synthase</fullName>
    </alternativeName>
    <alternativeName>
        <fullName evidence="5">tRNA-uridine isomerase</fullName>
    </alternativeName>
</protein>
<keyword evidence="9" id="KW-1185">Reference proteome</keyword>
<evidence type="ECO:0000256" key="5">
    <source>
        <dbReference type="HAMAP-Rule" id="MF_01080"/>
    </source>
</evidence>
<dbReference type="GO" id="GO:0003723">
    <property type="term" value="F:RNA binding"/>
    <property type="evidence" value="ECO:0007669"/>
    <property type="project" value="InterPro"/>
</dbReference>
<dbReference type="Gene3D" id="3.30.2350.10">
    <property type="entry name" value="Pseudouridine synthase"/>
    <property type="match status" value="1"/>
</dbReference>
<keyword evidence="3 5" id="KW-0819">tRNA processing</keyword>
<dbReference type="GO" id="GO:0031119">
    <property type="term" value="P:tRNA pseudouridine synthesis"/>
    <property type="evidence" value="ECO:0007669"/>
    <property type="project" value="UniProtKB-UniRule"/>
</dbReference>
<dbReference type="FunFam" id="3.30.2350.10:FF:000011">
    <property type="entry name" value="tRNA pseudouridine synthase B"/>
    <property type="match status" value="1"/>
</dbReference>
<evidence type="ECO:0000256" key="1">
    <source>
        <dbReference type="ARBA" id="ARBA00000385"/>
    </source>
</evidence>
<name>A0A9W6ESM6_9LACO</name>
<dbReference type="AlphaFoldDB" id="A0A9W6ESM6"/>
<dbReference type="RefSeq" id="WP_286136401.1">
    <property type="nucleotide sequence ID" value="NZ_BRPL01000002.1"/>
</dbReference>
<feature type="active site" description="Nucleophile" evidence="5">
    <location>
        <position position="38"/>
    </location>
</feature>
<organism evidence="8 9">
    <name type="scientific">Philodulcilactobacillus myokoensis</name>
    <dbReference type="NCBI Taxonomy" id="2929573"/>
    <lineage>
        <taxon>Bacteria</taxon>
        <taxon>Bacillati</taxon>
        <taxon>Bacillota</taxon>
        <taxon>Bacilli</taxon>
        <taxon>Lactobacillales</taxon>
        <taxon>Lactobacillaceae</taxon>
        <taxon>Philodulcilactobacillus</taxon>
    </lineage>
</organism>
<evidence type="ECO:0000313" key="9">
    <source>
        <dbReference type="Proteomes" id="UP001144204"/>
    </source>
</evidence>
<gene>
    <name evidence="5 8" type="primary">truB</name>
    <name evidence="8" type="ORF">WR164_09190</name>
</gene>
<evidence type="ECO:0000313" key="8">
    <source>
        <dbReference type="EMBL" id="GLB46940.1"/>
    </source>
</evidence>
<reference evidence="8" key="1">
    <citation type="submission" date="2022-07" db="EMBL/GenBank/DDBJ databases">
        <authorList>
            <person name="Kouya T."/>
            <person name="Ishiyama Y."/>
        </authorList>
    </citation>
    <scope>NUCLEOTIDE SEQUENCE</scope>
    <source>
        <strain evidence="8">WR16-4</strain>
    </source>
</reference>
<evidence type="ECO:0000256" key="4">
    <source>
        <dbReference type="ARBA" id="ARBA00023235"/>
    </source>
</evidence>
<evidence type="ECO:0000259" key="6">
    <source>
        <dbReference type="Pfam" id="PF01509"/>
    </source>
</evidence>
<evidence type="ECO:0000259" key="7">
    <source>
        <dbReference type="Pfam" id="PF16198"/>
    </source>
</evidence>
<dbReference type="Pfam" id="PF01509">
    <property type="entry name" value="TruB_N"/>
    <property type="match status" value="1"/>
</dbReference>
<comment type="catalytic activity">
    <reaction evidence="1 5">
        <text>uridine(55) in tRNA = pseudouridine(55) in tRNA</text>
        <dbReference type="Rhea" id="RHEA:42532"/>
        <dbReference type="Rhea" id="RHEA-COMP:10101"/>
        <dbReference type="Rhea" id="RHEA-COMP:10102"/>
        <dbReference type="ChEBI" id="CHEBI:65314"/>
        <dbReference type="ChEBI" id="CHEBI:65315"/>
        <dbReference type="EC" id="5.4.99.25"/>
    </reaction>
</comment>
<dbReference type="SUPFAM" id="SSF55120">
    <property type="entry name" value="Pseudouridine synthase"/>
    <property type="match status" value="1"/>
</dbReference>
<comment type="similarity">
    <text evidence="2 5">Belongs to the pseudouridine synthase TruB family. Type 1 subfamily.</text>
</comment>
<dbReference type="InterPro" id="IPR002501">
    <property type="entry name" value="PsdUridine_synth_N"/>
</dbReference>
<feature type="domain" description="Pseudouridine synthase II N-terminal" evidence="6">
    <location>
        <begin position="23"/>
        <end position="180"/>
    </location>
</feature>
<dbReference type="EC" id="5.4.99.25" evidence="5"/>
<feature type="domain" description="tRNA pseudouridylate synthase B C-terminal" evidence="7">
    <location>
        <begin position="181"/>
        <end position="240"/>
    </location>
</feature>
<comment type="caution">
    <text evidence="8">The sequence shown here is derived from an EMBL/GenBank/DDBJ whole genome shotgun (WGS) entry which is preliminary data.</text>
</comment>